<reference evidence="2" key="1">
    <citation type="submission" date="2020-06" db="EMBL/GenBank/DDBJ databases">
        <title>A chromosome-scale genome assembly of Talaromyces rugulosus W13939.</title>
        <authorList>
            <person name="Wang B."/>
            <person name="Guo L."/>
            <person name="Ye K."/>
            <person name="Wang L."/>
        </authorList>
    </citation>
    <scope>NUCLEOTIDE SEQUENCE [LARGE SCALE GENOMIC DNA]</scope>
    <source>
        <strain evidence="2">W13939</strain>
    </source>
</reference>
<sequence>MESGCGEGFLANLAPSIPRHRYTGISDFLLEFDEQSEKNASEWFLLTDIDEKVFTVGFLNTTDDTHIAFWLWVSFDPLSRLLLFKMPPSPAHEIASLTFARLFDDSLQQIGLKYAIKQLGSSPYGEGNRGRKMADFEWAPKRPPPGHHRNAPTMVLEVALTETQSKLNSDVRFWLDQARHDVNIALTLAIGQREPRITIEKWERVDDRIHRTQKIDIHHQGQRNTTVVTGGPLKLDFAKVFLRAPATPKERDIVLDDEQLQFLAEEIWETQEASQR</sequence>
<dbReference type="KEGG" id="trg:TRUGW13939_02667"/>
<keyword evidence="2" id="KW-1185">Reference proteome</keyword>
<evidence type="ECO:0000313" key="1">
    <source>
        <dbReference type="EMBL" id="QKX55573.1"/>
    </source>
</evidence>
<dbReference type="Proteomes" id="UP000509510">
    <property type="component" value="Chromosome II"/>
</dbReference>
<dbReference type="AlphaFoldDB" id="A0A7H8QR06"/>
<gene>
    <name evidence="1" type="ORF">TRUGW13939_02667</name>
</gene>
<dbReference type="OrthoDB" id="76567at2759"/>
<dbReference type="EMBL" id="CP055899">
    <property type="protein sequence ID" value="QKX55573.1"/>
    <property type="molecule type" value="Genomic_DNA"/>
</dbReference>
<dbReference type="GeneID" id="55990174"/>
<accession>A0A7H8QR06</accession>
<dbReference type="RefSeq" id="XP_035341751.1">
    <property type="nucleotide sequence ID" value="XM_035485858.1"/>
</dbReference>
<evidence type="ECO:0000313" key="2">
    <source>
        <dbReference type="Proteomes" id="UP000509510"/>
    </source>
</evidence>
<protein>
    <submittedName>
        <fullName evidence="1">Uncharacterized protein</fullName>
    </submittedName>
</protein>
<organism evidence="1 2">
    <name type="scientific">Talaromyces rugulosus</name>
    <name type="common">Penicillium rugulosum</name>
    <dbReference type="NCBI Taxonomy" id="121627"/>
    <lineage>
        <taxon>Eukaryota</taxon>
        <taxon>Fungi</taxon>
        <taxon>Dikarya</taxon>
        <taxon>Ascomycota</taxon>
        <taxon>Pezizomycotina</taxon>
        <taxon>Eurotiomycetes</taxon>
        <taxon>Eurotiomycetidae</taxon>
        <taxon>Eurotiales</taxon>
        <taxon>Trichocomaceae</taxon>
        <taxon>Talaromyces</taxon>
        <taxon>Talaromyces sect. Islandici</taxon>
    </lineage>
</organism>
<proteinExistence type="predicted"/>
<name>A0A7H8QR06_TALRU</name>